<reference evidence="1 2" key="1">
    <citation type="submission" date="2017-08" db="EMBL/GenBank/DDBJ databases">
        <title>Infants hospitalized years apart are colonized by the same room-sourced microbial strains.</title>
        <authorList>
            <person name="Brooks B."/>
            <person name="Olm M.R."/>
            <person name="Firek B.A."/>
            <person name="Baker R."/>
            <person name="Thomas B.C."/>
            <person name="Morowitz M.J."/>
            <person name="Banfield J.F."/>
        </authorList>
    </citation>
    <scope>NUCLEOTIDE SEQUENCE [LARGE SCALE GENOMIC DNA]</scope>
    <source>
        <strain evidence="1">S2_005_003_R2_41</strain>
    </source>
</reference>
<evidence type="ECO:0000313" key="1">
    <source>
        <dbReference type="EMBL" id="PZQ67927.1"/>
    </source>
</evidence>
<evidence type="ECO:0000313" key="2">
    <source>
        <dbReference type="Proteomes" id="UP000249135"/>
    </source>
</evidence>
<dbReference type="EMBL" id="QFPP01000337">
    <property type="protein sequence ID" value="PZQ67927.1"/>
    <property type="molecule type" value="Genomic_DNA"/>
</dbReference>
<accession>A0A2W5RBE4</accession>
<gene>
    <name evidence="1" type="ORF">DI563_20980</name>
</gene>
<proteinExistence type="predicted"/>
<protein>
    <recommendedName>
        <fullName evidence="3">DUF1127 domain-containing protein</fullName>
    </recommendedName>
</protein>
<organism evidence="1 2">
    <name type="scientific">Variovorax paradoxus</name>
    <dbReference type="NCBI Taxonomy" id="34073"/>
    <lineage>
        <taxon>Bacteria</taxon>
        <taxon>Pseudomonadati</taxon>
        <taxon>Pseudomonadota</taxon>
        <taxon>Betaproteobacteria</taxon>
        <taxon>Burkholderiales</taxon>
        <taxon>Comamonadaceae</taxon>
        <taxon>Variovorax</taxon>
    </lineage>
</organism>
<sequence>MRPAVPTLLPLRGLQQWWHRAALVRRQKAEARALMALGQHELNDLGVGRSELPALVREAD</sequence>
<evidence type="ECO:0008006" key="3">
    <source>
        <dbReference type="Google" id="ProtNLM"/>
    </source>
</evidence>
<name>A0A2W5RBE4_VARPD</name>
<dbReference type="Proteomes" id="UP000249135">
    <property type="component" value="Unassembled WGS sequence"/>
</dbReference>
<comment type="caution">
    <text evidence="1">The sequence shown here is derived from an EMBL/GenBank/DDBJ whole genome shotgun (WGS) entry which is preliminary data.</text>
</comment>
<dbReference type="AlphaFoldDB" id="A0A2W5RBE4"/>